<evidence type="ECO:0000256" key="2">
    <source>
        <dbReference type="RuleBase" id="RU003875"/>
    </source>
</evidence>
<dbReference type="CDD" id="cd01043">
    <property type="entry name" value="DPS"/>
    <property type="match status" value="1"/>
</dbReference>
<sequence>MTTKFPSHINLPRESRAELIELLNVCLATSIDLHWQVKQAHWNIRGKDFISRHELFDTVADHVRKQADQFAERAGALGGYAQGTIRLATKNSELEEYDLSAVNGDDHVRVLVDRITIYASTIRGGIQRAGDLNDPVTEDLLTQTLGQVEQDLWFLESHLYGSAASSRDEVAPSTIIEERTTAPNA</sequence>
<reference evidence="5 7" key="2">
    <citation type="submission" date="2018-08" db="EMBL/GenBank/DDBJ databases">
        <title>Genomic Encyclopedia of Archaeal and Bacterial Type Strains, Phase II (KMG-II): from individual species to whole genera.</title>
        <authorList>
            <person name="Goeker M."/>
        </authorList>
    </citation>
    <scope>NUCLEOTIDE SEQUENCE [LARGE SCALE GENOMIC DNA]</scope>
    <source>
        <strain evidence="5 7">DSM 2261</strain>
    </source>
</reference>
<dbReference type="EMBL" id="CP011509">
    <property type="protein sequence ID" value="AKJ00215.1"/>
    <property type="molecule type" value="Genomic_DNA"/>
</dbReference>
<dbReference type="Pfam" id="PF00210">
    <property type="entry name" value="Ferritin"/>
    <property type="match status" value="1"/>
</dbReference>
<gene>
    <name evidence="4" type="ORF">AA314_01841</name>
    <name evidence="5" type="ORF">ATI61_104376</name>
</gene>
<dbReference type="GO" id="GO:0003677">
    <property type="term" value="F:DNA binding"/>
    <property type="evidence" value="ECO:0007669"/>
    <property type="project" value="UniProtKB-KW"/>
</dbReference>
<evidence type="ECO:0000313" key="7">
    <source>
        <dbReference type="Proteomes" id="UP000256345"/>
    </source>
</evidence>
<evidence type="ECO:0000313" key="4">
    <source>
        <dbReference type="EMBL" id="AKJ00215.1"/>
    </source>
</evidence>
<reference evidence="4 6" key="1">
    <citation type="submission" date="2015-05" db="EMBL/GenBank/DDBJ databases">
        <title>Genome assembly of Archangium gephyra DSM 2261.</title>
        <authorList>
            <person name="Sharma G."/>
            <person name="Subramanian S."/>
        </authorList>
    </citation>
    <scope>NUCLEOTIDE SEQUENCE [LARGE SCALE GENOMIC DNA]</scope>
    <source>
        <strain evidence="4 6">DSM 2261</strain>
    </source>
</reference>
<dbReference type="Proteomes" id="UP000035579">
    <property type="component" value="Chromosome"/>
</dbReference>
<name>A0AAC8Q329_9BACT</name>
<accession>A0AAC8Q329</accession>
<dbReference type="PIRSF" id="PIRSF005900">
    <property type="entry name" value="Dps"/>
    <property type="match status" value="1"/>
</dbReference>
<dbReference type="InterPro" id="IPR002177">
    <property type="entry name" value="DPS_DNA-bd"/>
</dbReference>
<organism evidence="4 6">
    <name type="scientific">Archangium gephyra</name>
    <dbReference type="NCBI Taxonomy" id="48"/>
    <lineage>
        <taxon>Bacteria</taxon>
        <taxon>Pseudomonadati</taxon>
        <taxon>Myxococcota</taxon>
        <taxon>Myxococcia</taxon>
        <taxon>Myxococcales</taxon>
        <taxon>Cystobacterineae</taxon>
        <taxon>Archangiaceae</taxon>
        <taxon>Archangium</taxon>
    </lineage>
</organism>
<dbReference type="PANTHER" id="PTHR42932">
    <property type="entry name" value="GENERAL STRESS PROTEIN 20U"/>
    <property type="match status" value="1"/>
</dbReference>
<evidence type="ECO:0000313" key="5">
    <source>
        <dbReference type="EMBL" id="REG33086.1"/>
    </source>
</evidence>
<dbReference type="PRINTS" id="PR01346">
    <property type="entry name" value="HELNAPAPROT"/>
</dbReference>
<dbReference type="InterPro" id="IPR008331">
    <property type="entry name" value="Ferritin_DPS_dom"/>
</dbReference>
<dbReference type="PANTHER" id="PTHR42932:SF3">
    <property type="entry name" value="DNA PROTECTION DURING STARVATION PROTEIN"/>
    <property type="match status" value="1"/>
</dbReference>
<evidence type="ECO:0000313" key="6">
    <source>
        <dbReference type="Proteomes" id="UP000035579"/>
    </source>
</evidence>
<dbReference type="Proteomes" id="UP000256345">
    <property type="component" value="Unassembled WGS sequence"/>
</dbReference>
<proteinExistence type="inferred from homology"/>
<dbReference type="RefSeq" id="WP_047855096.1">
    <property type="nucleotide sequence ID" value="NZ_CP011509.1"/>
</dbReference>
<dbReference type="KEGG" id="age:AA314_01841"/>
<dbReference type="EMBL" id="QUMU01000004">
    <property type="protein sequence ID" value="REG33086.1"/>
    <property type="molecule type" value="Genomic_DNA"/>
</dbReference>
<evidence type="ECO:0000256" key="1">
    <source>
        <dbReference type="ARBA" id="ARBA00009497"/>
    </source>
</evidence>
<protein>
    <submittedName>
        <fullName evidence="4">Non-specific DNA-binding protein Dps</fullName>
    </submittedName>
    <submittedName>
        <fullName evidence="5">Starvation-inducible DNA-binding protein</fullName>
    </submittedName>
</protein>
<comment type="similarity">
    <text evidence="1 2">Belongs to the Dps family.</text>
</comment>
<dbReference type="SUPFAM" id="SSF47240">
    <property type="entry name" value="Ferritin-like"/>
    <property type="match status" value="1"/>
</dbReference>
<dbReference type="AlphaFoldDB" id="A0AAC8Q329"/>
<dbReference type="GO" id="GO:0008199">
    <property type="term" value="F:ferric iron binding"/>
    <property type="evidence" value="ECO:0007669"/>
    <property type="project" value="InterPro"/>
</dbReference>
<dbReference type="NCBIfam" id="NF006975">
    <property type="entry name" value="PRK09448.1"/>
    <property type="match status" value="1"/>
</dbReference>
<dbReference type="InterPro" id="IPR012347">
    <property type="entry name" value="Ferritin-like"/>
</dbReference>
<dbReference type="InterPro" id="IPR009078">
    <property type="entry name" value="Ferritin-like_SF"/>
</dbReference>
<dbReference type="Gene3D" id="1.20.1260.10">
    <property type="match status" value="1"/>
</dbReference>
<keyword evidence="7" id="KW-1185">Reference proteome</keyword>
<keyword evidence="4" id="KW-0238">DNA-binding</keyword>
<evidence type="ECO:0000259" key="3">
    <source>
        <dbReference type="Pfam" id="PF00210"/>
    </source>
</evidence>
<feature type="domain" description="Ferritin/DPS" evidence="3">
    <location>
        <begin position="20"/>
        <end position="159"/>
    </location>
</feature>